<dbReference type="EMBL" id="CR522870">
    <property type="protein sequence ID" value="CAG36268.1"/>
    <property type="molecule type" value="Genomic_DNA"/>
</dbReference>
<keyword evidence="1" id="KW-0472">Membrane</keyword>
<dbReference type="RefSeq" id="WP_011188780.1">
    <property type="nucleotide sequence ID" value="NC_006138.1"/>
</dbReference>
<gene>
    <name evidence="2" type="ordered locus">DP1539</name>
</gene>
<feature type="transmembrane region" description="Helical" evidence="1">
    <location>
        <begin position="20"/>
        <end position="45"/>
    </location>
</feature>
<reference evidence="3" key="1">
    <citation type="journal article" date="2004" name="Environ. Microbiol.">
        <title>The genome of Desulfotalea psychrophila, a sulfate-reducing bacterium from permanently cold Arctic sediments.</title>
        <authorList>
            <person name="Rabus R."/>
            <person name="Ruepp A."/>
            <person name="Frickey T."/>
            <person name="Rattei T."/>
            <person name="Fartmann B."/>
            <person name="Stark M."/>
            <person name="Bauer M."/>
            <person name="Zibat A."/>
            <person name="Lombardot T."/>
            <person name="Becker I."/>
            <person name="Amann J."/>
            <person name="Gellner K."/>
            <person name="Teeling H."/>
            <person name="Leuschner W.D."/>
            <person name="Gloeckner F.-O."/>
            <person name="Lupas A.N."/>
            <person name="Amann R."/>
            <person name="Klenk H.-P."/>
        </authorList>
    </citation>
    <scope>NUCLEOTIDE SEQUENCE [LARGE SCALE GENOMIC DNA]</scope>
    <source>
        <strain evidence="3">DSM 12343 / LSv54</strain>
    </source>
</reference>
<sequence>MKETLNMIQTFVKDESGVTAIEYALIASLIAIGIIAAVTIIGGVLNTTFQRIATALENEPV</sequence>
<name>Q6AN06_DESPS</name>
<dbReference type="HOGENOM" id="CLU_171854_3_2_7"/>
<keyword evidence="1" id="KW-0812">Transmembrane</keyword>
<protein>
    <submittedName>
        <fullName evidence="2">Related to pilus assembly protein pilin subunit</fullName>
    </submittedName>
</protein>
<evidence type="ECO:0000313" key="3">
    <source>
        <dbReference type="Proteomes" id="UP000000602"/>
    </source>
</evidence>
<evidence type="ECO:0000313" key="2">
    <source>
        <dbReference type="EMBL" id="CAG36268.1"/>
    </source>
</evidence>
<dbReference type="STRING" id="177439.DP1539"/>
<organism evidence="2 3">
    <name type="scientific">Desulfotalea psychrophila (strain LSv54 / DSM 12343)</name>
    <dbReference type="NCBI Taxonomy" id="177439"/>
    <lineage>
        <taxon>Bacteria</taxon>
        <taxon>Pseudomonadati</taxon>
        <taxon>Thermodesulfobacteriota</taxon>
        <taxon>Desulfobulbia</taxon>
        <taxon>Desulfobulbales</taxon>
        <taxon>Desulfocapsaceae</taxon>
        <taxon>Desulfotalea</taxon>
    </lineage>
</organism>
<keyword evidence="3" id="KW-1185">Reference proteome</keyword>
<dbReference type="Proteomes" id="UP000000602">
    <property type="component" value="Chromosome"/>
</dbReference>
<dbReference type="Pfam" id="PF04964">
    <property type="entry name" value="Flp_Fap"/>
    <property type="match status" value="1"/>
</dbReference>
<keyword evidence="1" id="KW-1133">Transmembrane helix</keyword>
<dbReference type="AlphaFoldDB" id="Q6AN06"/>
<accession>Q6AN06</accession>
<evidence type="ECO:0000256" key="1">
    <source>
        <dbReference type="SAM" id="Phobius"/>
    </source>
</evidence>
<dbReference type="eggNOG" id="COG3847">
    <property type="taxonomic scope" value="Bacteria"/>
</dbReference>
<proteinExistence type="predicted"/>
<dbReference type="KEGG" id="dps:DP1539"/>
<dbReference type="InterPro" id="IPR007047">
    <property type="entry name" value="Flp_Fap"/>
</dbReference>